<reference evidence="3" key="1">
    <citation type="submission" date="2020-10" db="EMBL/GenBank/DDBJ databases">
        <title>Chromosome-scale genome assembly of the Allis shad, Alosa alosa.</title>
        <authorList>
            <person name="Margot Z."/>
            <person name="Christophe K."/>
            <person name="Cabau C."/>
            <person name="Louis A."/>
            <person name="Berthelot C."/>
            <person name="Parey E."/>
            <person name="Roest Crollius H."/>
            <person name="Montfort J."/>
            <person name="Robinson-Rechavi M."/>
            <person name="Bucao C."/>
            <person name="Bouchez O."/>
            <person name="Gislard M."/>
            <person name="Lluch J."/>
            <person name="Milhes M."/>
            <person name="Lampietro C."/>
            <person name="Lopez Roques C."/>
            <person name="Donnadieu C."/>
            <person name="Braasch I."/>
            <person name="Desvignes T."/>
            <person name="Postlethwait J."/>
            <person name="Bobe J."/>
            <person name="Guiguen Y."/>
        </authorList>
    </citation>
    <scope>NUCLEOTIDE SEQUENCE</scope>
    <source>
        <strain evidence="3">M-15738</strain>
        <tissue evidence="3">Blood</tissue>
    </source>
</reference>
<evidence type="ECO:0000313" key="3">
    <source>
        <dbReference type="EMBL" id="KAG5262986.1"/>
    </source>
</evidence>
<dbReference type="AlphaFoldDB" id="A0AAV6FN73"/>
<dbReference type="GO" id="GO:0005829">
    <property type="term" value="C:cytosol"/>
    <property type="evidence" value="ECO:0007669"/>
    <property type="project" value="TreeGrafter"/>
</dbReference>
<evidence type="ECO:0000259" key="2">
    <source>
        <dbReference type="PROSITE" id="PS51203"/>
    </source>
</evidence>
<evidence type="ECO:0000256" key="1">
    <source>
        <dbReference type="ARBA" id="ARBA00025733"/>
    </source>
</evidence>
<dbReference type="EMBL" id="JADWDJ010000022">
    <property type="protein sequence ID" value="KAG5262986.1"/>
    <property type="molecule type" value="Genomic_DNA"/>
</dbReference>
<organism evidence="3 4">
    <name type="scientific">Alosa alosa</name>
    <name type="common">allis shad</name>
    <dbReference type="NCBI Taxonomy" id="278164"/>
    <lineage>
        <taxon>Eukaryota</taxon>
        <taxon>Metazoa</taxon>
        <taxon>Chordata</taxon>
        <taxon>Craniata</taxon>
        <taxon>Vertebrata</taxon>
        <taxon>Euteleostomi</taxon>
        <taxon>Actinopterygii</taxon>
        <taxon>Neopterygii</taxon>
        <taxon>Teleostei</taxon>
        <taxon>Clupei</taxon>
        <taxon>Clupeiformes</taxon>
        <taxon>Clupeoidei</taxon>
        <taxon>Clupeidae</taxon>
        <taxon>Alosa</taxon>
    </lineage>
</organism>
<dbReference type="GO" id="GO:0051879">
    <property type="term" value="F:Hsp90 protein binding"/>
    <property type="evidence" value="ECO:0007669"/>
    <property type="project" value="InterPro"/>
</dbReference>
<protein>
    <recommendedName>
        <fullName evidence="2">CS domain-containing protein</fullName>
    </recommendedName>
</protein>
<dbReference type="InterPro" id="IPR007052">
    <property type="entry name" value="CS_dom"/>
</dbReference>
<dbReference type="GO" id="GO:0005634">
    <property type="term" value="C:nucleus"/>
    <property type="evidence" value="ECO:0007669"/>
    <property type="project" value="TreeGrafter"/>
</dbReference>
<dbReference type="SUPFAM" id="SSF49764">
    <property type="entry name" value="HSP20-like chaperones"/>
    <property type="match status" value="1"/>
</dbReference>
<dbReference type="InterPro" id="IPR045250">
    <property type="entry name" value="p23-like"/>
</dbReference>
<name>A0AAV6FN73_9TELE</name>
<dbReference type="GO" id="GO:0051087">
    <property type="term" value="F:protein-folding chaperone binding"/>
    <property type="evidence" value="ECO:0007669"/>
    <property type="project" value="TreeGrafter"/>
</dbReference>
<accession>A0AAV6FN73</accession>
<dbReference type="GO" id="GO:0051131">
    <property type="term" value="P:chaperone-mediated protein complex assembly"/>
    <property type="evidence" value="ECO:0007669"/>
    <property type="project" value="TreeGrafter"/>
</dbReference>
<dbReference type="PANTHER" id="PTHR22932">
    <property type="entry name" value="TELOMERASE-BINDING PROTEIN P23 HSP90 CO-CHAPERONE"/>
    <property type="match status" value="1"/>
</dbReference>
<dbReference type="PANTHER" id="PTHR22932:SF4">
    <property type="entry name" value="PROTEIN PTGES3L-RELATED"/>
    <property type="match status" value="1"/>
</dbReference>
<gene>
    <name evidence="3" type="ORF">AALO_G00281180</name>
</gene>
<keyword evidence="4" id="KW-1185">Reference proteome</keyword>
<dbReference type="Gene3D" id="2.60.40.790">
    <property type="match status" value="1"/>
</dbReference>
<evidence type="ECO:0000313" key="4">
    <source>
        <dbReference type="Proteomes" id="UP000823561"/>
    </source>
</evidence>
<sequence>MPKIKRPEDGIPAKCVWFDRKKYVIVNFSIQQPRDIQCEITDDYVILCCKDVDDNIIYNEIHFYDKVMRHDSRERPYDRTVNLLLRKQTPDKAWPRLTKDTARPSWMAVDFDNWRDWENEEDDGREEFEYYAEMMQDLQKKGAPPSMDDLDFDDD</sequence>
<dbReference type="PROSITE" id="PS51203">
    <property type="entry name" value="CS"/>
    <property type="match status" value="1"/>
</dbReference>
<feature type="domain" description="CS" evidence="2">
    <location>
        <begin position="10"/>
        <end position="98"/>
    </location>
</feature>
<dbReference type="GO" id="GO:0006457">
    <property type="term" value="P:protein folding"/>
    <property type="evidence" value="ECO:0007669"/>
    <property type="project" value="TreeGrafter"/>
</dbReference>
<dbReference type="InterPro" id="IPR008978">
    <property type="entry name" value="HSP20-like_chaperone"/>
</dbReference>
<proteinExistence type="inferred from homology"/>
<comment type="caution">
    <text evidence="3">The sequence shown here is derived from an EMBL/GenBank/DDBJ whole genome shotgun (WGS) entry which is preliminary data.</text>
</comment>
<dbReference type="Proteomes" id="UP000823561">
    <property type="component" value="Chromosome 22"/>
</dbReference>
<comment type="similarity">
    <text evidence="1">Belongs to the p23/wos2 family.</text>
</comment>